<dbReference type="InterPro" id="IPR046799">
    <property type="entry name" value="ROXA-like_wH"/>
</dbReference>
<dbReference type="Pfam" id="PF08007">
    <property type="entry name" value="JmjC_2"/>
    <property type="match status" value="1"/>
</dbReference>
<dbReference type="Gene3D" id="3.40.366.30">
    <property type="entry name" value="50S ribosomal protein L16 arginine hydroxylase, Chain A, Domain 2"/>
    <property type="match status" value="1"/>
</dbReference>
<evidence type="ECO:0000313" key="7">
    <source>
        <dbReference type="EMBL" id="SHE63180.1"/>
    </source>
</evidence>
<evidence type="ECO:0000313" key="8">
    <source>
        <dbReference type="Proteomes" id="UP000184170"/>
    </source>
</evidence>
<name>A0A1M4V2P9_9GAMM</name>
<dbReference type="InterPro" id="IPR039994">
    <property type="entry name" value="NO66-like"/>
</dbReference>
<dbReference type="GO" id="GO:0046872">
    <property type="term" value="F:metal ion binding"/>
    <property type="evidence" value="ECO:0007669"/>
    <property type="project" value="UniProtKB-KW"/>
</dbReference>
<feature type="domain" description="JmjC" evidence="6">
    <location>
        <begin position="116"/>
        <end position="244"/>
    </location>
</feature>
<dbReference type="GO" id="GO:0016706">
    <property type="term" value="F:2-oxoglutarate-dependent dioxygenase activity"/>
    <property type="evidence" value="ECO:0007669"/>
    <property type="project" value="TreeGrafter"/>
</dbReference>
<keyword evidence="2" id="KW-0479">Metal-binding</keyword>
<keyword evidence="3" id="KW-0223">Dioxygenase</keyword>
<evidence type="ECO:0000256" key="3">
    <source>
        <dbReference type="ARBA" id="ARBA00022964"/>
    </source>
</evidence>
<dbReference type="PANTHER" id="PTHR13096">
    <property type="entry name" value="MINA53 MYC INDUCED NUCLEAR ANTIGEN"/>
    <property type="match status" value="1"/>
</dbReference>
<evidence type="ECO:0000256" key="4">
    <source>
        <dbReference type="ARBA" id="ARBA00023002"/>
    </source>
</evidence>
<dbReference type="GO" id="GO:0005840">
    <property type="term" value="C:ribosome"/>
    <property type="evidence" value="ECO:0007669"/>
    <property type="project" value="UniProtKB-KW"/>
</dbReference>
<evidence type="ECO:0000259" key="6">
    <source>
        <dbReference type="PROSITE" id="PS51184"/>
    </source>
</evidence>
<proteinExistence type="predicted"/>
<keyword evidence="5" id="KW-0408">Iron</keyword>
<dbReference type="PROSITE" id="PS51184">
    <property type="entry name" value="JMJC"/>
    <property type="match status" value="1"/>
</dbReference>
<protein>
    <submittedName>
        <fullName evidence="7">50S ribosomal protein L16 3-hydroxylase</fullName>
    </submittedName>
</protein>
<dbReference type="Gene3D" id="2.60.120.650">
    <property type="entry name" value="Cupin"/>
    <property type="match status" value="1"/>
</dbReference>
<organism evidence="7 8">
    <name type="scientific">Microbulbifer donghaiensis</name>
    <dbReference type="NCBI Taxonomy" id="494016"/>
    <lineage>
        <taxon>Bacteria</taxon>
        <taxon>Pseudomonadati</taxon>
        <taxon>Pseudomonadota</taxon>
        <taxon>Gammaproteobacteria</taxon>
        <taxon>Cellvibrionales</taxon>
        <taxon>Microbulbiferaceae</taxon>
        <taxon>Microbulbifer</taxon>
    </lineage>
</organism>
<accession>A0A1M4V2P9</accession>
<keyword evidence="4" id="KW-0560">Oxidoreductase</keyword>
<dbReference type="EMBL" id="FQVA01000001">
    <property type="protein sequence ID" value="SHE63180.1"/>
    <property type="molecule type" value="Genomic_DNA"/>
</dbReference>
<dbReference type="SUPFAM" id="SSF51197">
    <property type="entry name" value="Clavaminate synthase-like"/>
    <property type="match status" value="1"/>
</dbReference>
<keyword evidence="7" id="KW-0689">Ribosomal protein</keyword>
<sequence>MGMSLRSFAHPTNRDLVIKPLTHLGDMPVAEFLRDYWQQKPLLIRNAFSGFQSPISGEELAGMALEEAVESRLVLEHGDEGPWQLRTGPFTEEEFLSLPRSHWTLLVQAVDQWISEVAELKDYFRFLPDWRLDDVMISYAADKGSVGPHFDYYDVFLLQAEGKRLWQQGPKADDSSPRVEGTPLNILQDFEPDNSWVLEPGDMLYLPPQYSHWGIAEGACTTISFGFRAPSAATILEDLAAELAHGLPQHLRYTDAGIAAAANPAEIDPAAVARLQQQLSSWLQQPQNIAQWFGAVMTEAKYPDTVALDAGEAEDWRDQLLEGTELVLNPASRCAFCRDPATLFVDGESFPVSLPFAERFCESHRLVQDDIEAFPELGHTGGLIDQLVSQGSLIFPPEDF</sequence>
<evidence type="ECO:0000256" key="5">
    <source>
        <dbReference type="ARBA" id="ARBA00023004"/>
    </source>
</evidence>
<dbReference type="Proteomes" id="UP000184170">
    <property type="component" value="Unassembled WGS sequence"/>
</dbReference>
<dbReference type="SMART" id="SM00558">
    <property type="entry name" value="JmjC"/>
    <property type="match status" value="1"/>
</dbReference>
<gene>
    <name evidence="7" type="ORF">SAMN04487965_0308</name>
</gene>
<keyword evidence="7" id="KW-0687">Ribonucleoprotein</keyword>
<dbReference type="AlphaFoldDB" id="A0A1M4V2P9"/>
<dbReference type="PANTHER" id="PTHR13096:SF8">
    <property type="entry name" value="RIBOSOMAL OXYGENASE 1"/>
    <property type="match status" value="1"/>
</dbReference>
<dbReference type="InterPro" id="IPR003347">
    <property type="entry name" value="JmjC_dom"/>
</dbReference>
<dbReference type="Pfam" id="PF20514">
    <property type="entry name" value="WHD_ROXA"/>
    <property type="match status" value="1"/>
</dbReference>
<dbReference type="STRING" id="494016.SAMN04487965_0308"/>
<evidence type="ECO:0000256" key="2">
    <source>
        <dbReference type="ARBA" id="ARBA00022723"/>
    </source>
</evidence>
<keyword evidence="8" id="KW-1185">Reference proteome</keyword>
<reference evidence="8" key="1">
    <citation type="submission" date="2016-11" db="EMBL/GenBank/DDBJ databases">
        <authorList>
            <person name="Varghese N."/>
            <person name="Submissions S."/>
        </authorList>
    </citation>
    <scope>NUCLEOTIDE SEQUENCE [LARGE SCALE GENOMIC DNA]</scope>
    <source>
        <strain evidence="8">CGMCC 1.7063</strain>
    </source>
</reference>
<comment type="cofactor">
    <cofactor evidence="1">
        <name>Fe(2+)</name>
        <dbReference type="ChEBI" id="CHEBI:29033"/>
    </cofactor>
</comment>
<evidence type="ECO:0000256" key="1">
    <source>
        <dbReference type="ARBA" id="ARBA00001954"/>
    </source>
</evidence>